<name>A0AAV6L7J2_9ERIC</name>
<protein>
    <submittedName>
        <fullName evidence="1">Uncharacterized protein</fullName>
    </submittedName>
</protein>
<dbReference type="AlphaFoldDB" id="A0AAV6L7J2"/>
<proteinExistence type="predicted"/>
<gene>
    <name evidence="1" type="ORF">RHGRI_003873</name>
</gene>
<dbReference type="Proteomes" id="UP000823749">
    <property type="component" value="Chromosome 2"/>
</dbReference>
<comment type="caution">
    <text evidence="1">The sequence shown here is derived from an EMBL/GenBank/DDBJ whole genome shotgun (WGS) entry which is preliminary data.</text>
</comment>
<accession>A0AAV6L7J2</accession>
<reference evidence="1" key="1">
    <citation type="submission" date="2020-08" db="EMBL/GenBank/DDBJ databases">
        <title>Plant Genome Project.</title>
        <authorList>
            <person name="Zhang R.-G."/>
        </authorList>
    </citation>
    <scope>NUCLEOTIDE SEQUENCE</scope>
    <source>
        <strain evidence="1">WSP0</strain>
        <tissue evidence="1">Leaf</tissue>
    </source>
</reference>
<evidence type="ECO:0000313" key="2">
    <source>
        <dbReference type="Proteomes" id="UP000823749"/>
    </source>
</evidence>
<evidence type="ECO:0000313" key="1">
    <source>
        <dbReference type="EMBL" id="KAG5560685.1"/>
    </source>
</evidence>
<dbReference type="EMBL" id="JACTNZ010000002">
    <property type="protein sequence ID" value="KAG5560685.1"/>
    <property type="molecule type" value="Genomic_DNA"/>
</dbReference>
<keyword evidence="2" id="KW-1185">Reference proteome</keyword>
<organism evidence="1 2">
    <name type="scientific">Rhododendron griersonianum</name>
    <dbReference type="NCBI Taxonomy" id="479676"/>
    <lineage>
        <taxon>Eukaryota</taxon>
        <taxon>Viridiplantae</taxon>
        <taxon>Streptophyta</taxon>
        <taxon>Embryophyta</taxon>
        <taxon>Tracheophyta</taxon>
        <taxon>Spermatophyta</taxon>
        <taxon>Magnoliopsida</taxon>
        <taxon>eudicotyledons</taxon>
        <taxon>Gunneridae</taxon>
        <taxon>Pentapetalae</taxon>
        <taxon>asterids</taxon>
        <taxon>Ericales</taxon>
        <taxon>Ericaceae</taxon>
        <taxon>Ericoideae</taxon>
        <taxon>Rhodoreae</taxon>
        <taxon>Rhododendron</taxon>
    </lineage>
</organism>
<sequence length="112" mass="13264">MSSHSSTSKFESDDLSFDTYELWRQRGRHIIPQDKRQLQGNLKWQAEKSIKWDFKKVHEDSPNCSLEKQKLLVDYSLKNHDLKYKEARKILADDGQYEGLRVEALAQPYVSY</sequence>